<feature type="region of interest" description="Disordered" evidence="1">
    <location>
        <begin position="400"/>
        <end position="463"/>
    </location>
</feature>
<feature type="compositionally biased region" description="Basic and acidic residues" evidence="1">
    <location>
        <begin position="1"/>
        <end position="109"/>
    </location>
</feature>
<dbReference type="AlphaFoldDB" id="A0A6B2L2T0"/>
<proteinExistence type="predicted"/>
<feature type="compositionally biased region" description="Low complexity" evidence="1">
    <location>
        <begin position="423"/>
        <end position="432"/>
    </location>
</feature>
<feature type="region of interest" description="Disordered" evidence="1">
    <location>
        <begin position="1"/>
        <end position="267"/>
    </location>
</feature>
<feature type="compositionally biased region" description="Basic and acidic residues" evidence="1">
    <location>
        <begin position="178"/>
        <end position="189"/>
    </location>
</feature>
<feature type="compositionally biased region" description="Basic and acidic residues" evidence="1">
    <location>
        <begin position="400"/>
        <end position="412"/>
    </location>
</feature>
<feature type="compositionally biased region" description="Low complexity" evidence="1">
    <location>
        <begin position="320"/>
        <end position="331"/>
    </location>
</feature>
<sequence length="463" mass="51943">MEEKKGETKGMEEKKGESKGNEEKADEEKGEHKGEEKKSKGKSREEIEGLRRKSKGNEEKTDEEKGEHKEEKKPKGKSREEIETGLRRKSKKLTEEKGEEAKEPPEEKGNTTVGDQSKHSEFSQSIELNEARARKKIKREDKKDLNPGGPESPQRMLENKLKETHNRKLSESGPTDQEEPHDKPMERQRTRSHIGILGRAQTSPARGKKRRKHTDTIEKKDPIPLAPFEPPKKPEEPTFVLSVDNTPVSKSTTSKISVTNGKNLPNKNLEDAIAHSMSMQAVTMSASKTRRTHTSNSSQKQSETPKKKTVKHKLPKREISSSNPSINLSPSGPAPKIAKNMVSKSSTEFQTKPAPALPAPIPPPPFEMHDVSDAHLTHEVFTKLLQDMAPLITIVLQEKEKERNSEELDYIKRVSRSGTFYRTKTPTASPAKPKSKSISVTSPKPLKKAGSPREIKKSKKEDD</sequence>
<evidence type="ECO:0000313" key="2">
    <source>
        <dbReference type="EMBL" id="NDV31314.1"/>
    </source>
</evidence>
<accession>A0A6B2L2T0</accession>
<reference evidence="2" key="1">
    <citation type="journal article" date="2020" name="J. Eukaryot. Microbiol.">
        <title>De novo Sequencing, Assembly and Annotation of the Transcriptome for the Free-Living Testate Amoeba Arcella intermedia.</title>
        <authorList>
            <person name="Ribeiro G.M."/>
            <person name="Porfirio-Sousa A.L."/>
            <person name="Maurer-Alcala X.X."/>
            <person name="Katz L.A."/>
            <person name="Lahr D.J.G."/>
        </authorList>
    </citation>
    <scope>NUCLEOTIDE SEQUENCE</scope>
</reference>
<organism evidence="2">
    <name type="scientific">Arcella intermedia</name>
    <dbReference type="NCBI Taxonomy" id="1963864"/>
    <lineage>
        <taxon>Eukaryota</taxon>
        <taxon>Amoebozoa</taxon>
        <taxon>Tubulinea</taxon>
        <taxon>Elardia</taxon>
        <taxon>Arcellinida</taxon>
        <taxon>Sphaerothecina</taxon>
        <taxon>Arcellidae</taxon>
        <taxon>Arcella</taxon>
    </lineage>
</organism>
<feature type="compositionally biased region" description="Low complexity" evidence="1">
    <location>
        <begin position="246"/>
        <end position="259"/>
    </location>
</feature>
<protein>
    <submittedName>
        <fullName evidence="2">Uncharacterized protein</fullName>
    </submittedName>
</protein>
<feature type="compositionally biased region" description="Basic and acidic residues" evidence="1">
    <location>
        <begin position="157"/>
        <end position="170"/>
    </location>
</feature>
<evidence type="ECO:0000256" key="1">
    <source>
        <dbReference type="SAM" id="MobiDB-lite"/>
    </source>
</evidence>
<feature type="compositionally biased region" description="Basic and acidic residues" evidence="1">
    <location>
        <begin position="451"/>
        <end position="463"/>
    </location>
</feature>
<feature type="region of interest" description="Disordered" evidence="1">
    <location>
        <begin position="280"/>
        <end position="370"/>
    </location>
</feature>
<dbReference type="EMBL" id="GIBP01002345">
    <property type="protein sequence ID" value="NDV31314.1"/>
    <property type="molecule type" value="Transcribed_RNA"/>
</dbReference>
<name>A0A6B2L2T0_9EUKA</name>
<feature type="compositionally biased region" description="Pro residues" evidence="1">
    <location>
        <begin position="355"/>
        <end position="366"/>
    </location>
</feature>